<keyword evidence="2" id="KW-0813">Transport</keyword>
<dbReference type="Proteomes" id="UP000002149">
    <property type="component" value="Chromosome 10"/>
</dbReference>
<dbReference type="FunFam" id="1.20.1250.20:FF:000013">
    <property type="entry name" value="MFS general substrate transporter"/>
    <property type="match status" value="1"/>
</dbReference>
<dbReference type="GO" id="GO:0016020">
    <property type="term" value="C:membrane"/>
    <property type="evidence" value="ECO:0000318"/>
    <property type="project" value="GO_Central"/>
</dbReference>
<comment type="subcellular location">
    <subcellularLocation>
        <location evidence="1">Membrane</location>
        <topology evidence="1">Multi-pass membrane protein</topology>
    </subcellularLocation>
</comment>
<keyword evidence="4 6" id="KW-1133">Transmembrane helix</keyword>
<dbReference type="EMBL" id="AE017350">
    <property type="protein sequence ID" value="AAW46032.1"/>
    <property type="molecule type" value="Genomic_DNA"/>
</dbReference>
<dbReference type="VEuPathDB" id="FungiDB:CNJ02590"/>
<feature type="transmembrane region" description="Helical" evidence="6">
    <location>
        <begin position="177"/>
        <end position="201"/>
    </location>
</feature>
<feature type="domain" description="Major facilitator superfamily (MFS) profile" evidence="7">
    <location>
        <begin position="83"/>
        <end position="498"/>
    </location>
</feature>
<protein>
    <submittedName>
        <fullName evidence="8">MFS transporter, putative</fullName>
    </submittedName>
</protein>
<feature type="transmembrane region" description="Helical" evidence="6">
    <location>
        <begin position="405"/>
        <end position="428"/>
    </location>
</feature>
<name>Q5KA87_CRYD1</name>
<dbReference type="OMA" id="KHFLGWG"/>
<evidence type="ECO:0000313" key="8">
    <source>
        <dbReference type="EMBL" id="AAW46032.1"/>
    </source>
</evidence>
<dbReference type="PANTHER" id="PTHR43791:SF62">
    <property type="entry name" value="MAJOR FACILITATOR SUPERFAMILY (MFS) PROFILE DOMAIN-CONTAINING PROTEIN"/>
    <property type="match status" value="1"/>
</dbReference>
<dbReference type="SUPFAM" id="SSF103473">
    <property type="entry name" value="MFS general substrate transporter"/>
    <property type="match status" value="1"/>
</dbReference>
<evidence type="ECO:0000256" key="4">
    <source>
        <dbReference type="ARBA" id="ARBA00022989"/>
    </source>
</evidence>
<sequence>MMSQLDNHHIAPTATNIINPPAGGLELSQSRADSISKAYAEHTEDVEKVSEVPDVNTKADQFGSNTEYSKEERTLLRKLDWHIMPIVFCMYFMNKLDQNAIANARLNSFEKDLGLTGNQFNICVSVLYAGYTLIQIPSNMLMATKKIRPSLWMACWMMAWAIVSASTAAVQNFSGAFAVRFLLGFAEAPFYPGAIYMLSLFYTRREIATRISILYSANIIATACAGLISAATFATLEGVHGLAGWRWLFIILGVVTFGISIVAIWLLPDHPLTTRWLSPEERELAHSRMERDTVGLEESRGTLIGLKQAAADPKLWLLTLLQTLHLAACGFNSFFPTVVKTLGYSTTITLVITCPPYLVAGGFSIALAWSSGRRNERSIHITFGMVVALVGFIMAASSLNTAVRFISLFFFATGAYSANSIIIGWVAATCGQTPEKKAGALSIMNCIAMASFIYTPYLYPASDSPRYLMAMSANAAFVTGVIICTWTMRLWLQQVNKKLRSGDATARLLYAY</sequence>
<dbReference type="FunFam" id="1.20.1250.20:FF:000057">
    <property type="entry name" value="MFS general substrate transporter"/>
    <property type="match status" value="1"/>
</dbReference>
<evidence type="ECO:0000259" key="7">
    <source>
        <dbReference type="PROSITE" id="PS50850"/>
    </source>
</evidence>
<gene>
    <name evidence="8" type="ordered locus">CNJ02590</name>
</gene>
<evidence type="ECO:0000256" key="5">
    <source>
        <dbReference type="ARBA" id="ARBA00023136"/>
    </source>
</evidence>
<keyword evidence="3 6" id="KW-0812">Transmembrane</keyword>
<dbReference type="OrthoDB" id="2985014at2759"/>
<evidence type="ECO:0000256" key="6">
    <source>
        <dbReference type="SAM" id="Phobius"/>
    </source>
</evidence>
<dbReference type="GO" id="GO:0022857">
    <property type="term" value="F:transmembrane transporter activity"/>
    <property type="evidence" value="ECO:0000318"/>
    <property type="project" value="GO_Central"/>
</dbReference>
<dbReference type="InParanoid" id="Q5KA87"/>
<evidence type="ECO:0000256" key="1">
    <source>
        <dbReference type="ARBA" id="ARBA00004141"/>
    </source>
</evidence>
<evidence type="ECO:0000313" key="9">
    <source>
        <dbReference type="Proteomes" id="UP000002149"/>
    </source>
</evidence>
<dbReference type="PROSITE" id="PS50850">
    <property type="entry name" value="MFS"/>
    <property type="match status" value="1"/>
</dbReference>
<dbReference type="eggNOG" id="KOG2533">
    <property type="taxonomic scope" value="Eukaryota"/>
</dbReference>
<reference evidence="8 9" key="1">
    <citation type="journal article" date="2005" name="Science">
        <title>The genome of the basidiomycetous yeast and human pathogen Cryptococcus neoformans.</title>
        <authorList>
            <person name="Loftus B.J."/>
            <person name="Fung E."/>
            <person name="Roncaglia P."/>
            <person name="Rowley D."/>
            <person name="Amedeo P."/>
            <person name="Bruno D."/>
            <person name="Vamathevan J."/>
            <person name="Miranda M."/>
            <person name="Anderson I.J."/>
            <person name="Fraser J.A."/>
            <person name="Allen J.E."/>
            <person name="Bosdet I.E."/>
            <person name="Brent M.R."/>
            <person name="Chiu R."/>
            <person name="Doering T.L."/>
            <person name="Donlin M.J."/>
            <person name="D'Souza C.A."/>
            <person name="Fox D.S."/>
            <person name="Grinberg V."/>
            <person name="Fu J."/>
            <person name="Fukushima M."/>
            <person name="Haas B.J."/>
            <person name="Huang J.C."/>
            <person name="Janbon G."/>
            <person name="Jones S.J."/>
            <person name="Koo H.L."/>
            <person name="Krzywinski M.I."/>
            <person name="Kwon-Chung J.K."/>
            <person name="Lengeler K.B."/>
            <person name="Maiti R."/>
            <person name="Marra M.A."/>
            <person name="Marra R.E."/>
            <person name="Mathewson C.A."/>
            <person name="Mitchell T.G."/>
            <person name="Pertea M."/>
            <person name="Riggs F.R."/>
            <person name="Salzberg S.L."/>
            <person name="Schein J.E."/>
            <person name="Shvartsbeyn A."/>
            <person name="Shin H."/>
            <person name="Shumway M."/>
            <person name="Specht C.A."/>
            <person name="Suh B.B."/>
            <person name="Tenney A."/>
            <person name="Utterback T.R."/>
            <person name="Wickes B.L."/>
            <person name="Wortman J.R."/>
            <person name="Wye N.H."/>
            <person name="Kronstad J.W."/>
            <person name="Lodge J.K."/>
            <person name="Heitman J."/>
            <person name="Davis R.W."/>
            <person name="Fraser C.M."/>
            <person name="Hyman R.W."/>
        </authorList>
    </citation>
    <scope>NUCLEOTIDE SEQUENCE [LARGE SCALE GENOMIC DNA]</scope>
    <source>
        <strain evidence="9">JEC21 / ATCC MYA-565</strain>
    </source>
</reference>
<organism evidence="8 9">
    <name type="scientific">Cryptococcus deneoformans (strain JEC21 / ATCC MYA-565)</name>
    <name type="common">Cryptococcus neoformans var. neoformans serotype D</name>
    <dbReference type="NCBI Taxonomy" id="214684"/>
    <lineage>
        <taxon>Eukaryota</taxon>
        <taxon>Fungi</taxon>
        <taxon>Dikarya</taxon>
        <taxon>Basidiomycota</taxon>
        <taxon>Agaricomycotina</taxon>
        <taxon>Tremellomycetes</taxon>
        <taxon>Tremellales</taxon>
        <taxon>Cryptococcaceae</taxon>
        <taxon>Cryptococcus</taxon>
        <taxon>Cryptococcus neoformans species complex</taxon>
    </lineage>
</organism>
<dbReference type="InterPro" id="IPR036259">
    <property type="entry name" value="MFS_trans_sf"/>
</dbReference>
<feature type="transmembrane region" description="Helical" evidence="6">
    <location>
        <begin position="315"/>
        <end position="335"/>
    </location>
</feature>
<dbReference type="RefSeq" id="XP_567549.1">
    <property type="nucleotide sequence ID" value="XM_567549.2"/>
</dbReference>
<dbReference type="HOGENOM" id="CLU_001265_0_6_1"/>
<feature type="transmembrane region" description="Helical" evidence="6">
    <location>
        <begin position="471"/>
        <end position="492"/>
    </location>
</feature>
<feature type="transmembrane region" description="Helical" evidence="6">
    <location>
        <begin position="381"/>
        <end position="399"/>
    </location>
</feature>
<feature type="transmembrane region" description="Helical" evidence="6">
    <location>
        <begin position="150"/>
        <end position="171"/>
    </location>
</feature>
<proteinExistence type="predicted"/>
<feature type="transmembrane region" description="Helical" evidence="6">
    <location>
        <begin position="347"/>
        <end position="369"/>
    </location>
</feature>
<keyword evidence="9" id="KW-1185">Reference proteome</keyword>
<dbReference type="KEGG" id="cne:CNJ02590"/>
<feature type="transmembrane region" description="Helical" evidence="6">
    <location>
        <begin position="440"/>
        <end position="459"/>
    </location>
</feature>
<dbReference type="PaxDb" id="214684-Q5KA87"/>
<dbReference type="PANTHER" id="PTHR43791">
    <property type="entry name" value="PERMEASE-RELATED"/>
    <property type="match status" value="1"/>
</dbReference>
<dbReference type="InterPro" id="IPR011701">
    <property type="entry name" value="MFS"/>
</dbReference>
<evidence type="ECO:0000256" key="2">
    <source>
        <dbReference type="ARBA" id="ARBA00022448"/>
    </source>
</evidence>
<feature type="transmembrane region" description="Helical" evidence="6">
    <location>
        <begin position="213"/>
        <end position="235"/>
    </location>
</feature>
<evidence type="ECO:0000256" key="3">
    <source>
        <dbReference type="ARBA" id="ARBA00022692"/>
    </source>
</evidence>
<accession>Q55L97</accession>
<dbReference type="Pfam" id="PF07690">
    <property type="entry name" value="MFS_1"/>
    <property type="match status" value="1"/>
</dbReference>
<keyword evidence="5 6" id="KW-0472">Membrane</keyword>
<accession>Q5KA87</accession>
<dbReference type="Gene3D" id="1.20.1250.20">
    <property type="entry name" value="MFS general substrate transporter like domains"/>
    <property type="match status" value="2"/>
</dbReference>
<feature type="transmembrane region" description="Helical" evidence="6">
    <location>
        <begin position="247"/>
        <end position="267"/>
    </location>
</feature>
<dbReference type="AlphaFoldDB" id="Q5KA87"/>
<dbReference type="GeneID" id="3254090"/>
<dbReference type="InterPro" id="IPR020846">
    <property type="entry name" value="MFS_dom"/>
</dbReference>